<gene>
    <name evidence="2" type="ORF">DSM19430T_17790</name>
</gene>
<dbReference type="AlphaFoldDB" id="A0A7J0BVB0"/>
<name>A0A7J0BVB0_9BACT</name>
<proteinExistence type="predicted"/>
<sequence length="166" mass="18252">MAGVGWGVMGYVIAVFIIFLVIIGMVVVGHQTTTGYLEKIQFQRGRKQKLTQALRDAKQGLADLRETQMFITRQLEGVADYSLGAAGGDLITGTGKPAARRAAMAHHTVVDVLLAEKLLSSEDLMKAENYKLQSKSPYAIDEILSLLGYVSPDVIQRIKRRYPNLS</sequence>
<keyword evidence="3" id="KW-1185">Reference proteome</keyword>
<evidence type="ECO:0000313" key="2">
    <source>
        <dbReference type="EMBL" id="GFM37095.1"/>
    </source>
</evidence>
<dbReference type="EMBL" id="BLVP01000008">
    <property type="protein sequence ID" value="GFM37095.1"/>
    <property type="molecule type" value="Genomic_DNA"/>
</dbReference>
<evidence type="ECO:0000313" key="3">
    <source>
        <dbReference type="Proteomes" id="UP000503820"/>
    </source>
</evidence>
<keyword evidence="1" id="KW-1133">Transmembrane helix</keyword>
<comment type="caution">
    <text evidence="2">The sequence shown here is derived from an EMBL/GenBank/DDBJ whole genome shotgun (WGS) entry which is preliminary data.</text>
</comment>
<protein>
    <submittedName>
        <fullName evidence="2">Uncharacterized protein</fullName>
    </submittedName>
</protein>
<accession>A0A7J0BVB0</accession>
<reference evidence="2 3" key="1">
    <citation type="submission" date="2020-05" db="EMBL/GenBank/DDBJ databases">
        <title>Draft genome sequence of Desulfovibrio psychrotolerans JS1T.</title>
        <authorList>
            <person name="Ueno A."/>
            <person name="Tamazawa S."/>
            <person name="Tamamura S."/>
            <person name="Murakami T."/>
            <person name="Kiyama T."/>
            <person name="Inomata H."/>
            <person name="Amano Y."/>
            <person name="Miyakawa K."/>
            <person name="Tamaki H."/>
            <person name="Naganuma T."/>
            <person name="Kaneko K."/>
        </authorList>
    </citation>
    <scope>NUCLEOTIDE SEQUENCE [LARGE SCALE GENOMIC DNA]</scope>
    <source>
        <strain evidence="2 3">JS1</strain>
    </source>
</reference>
<feature type="transmembrane region" description="Helical" evidence="1">
    <location>
        <begin position="6"/>
        <end position="29"/>
    </location>
</feature>
<keyword evidence="1" id="KW-0812">Transmembrane</keyword>
<evidence type="ECO:0000256" key="1">
    <source>
        <dbReference type="SAM" id="Phobius"/>
    </source>
</evidence>
<organism evidence="2 3">
    <name type="scientific">Desulfovibrio psychrotolerans</name>
    <dbReference type="NCBI Taxonomy" id="415242"/>
    <lineage>
        <taxon>Bacteria</taxon>
        <taxon>Pseudomonadati</taxon>
        <taxon>Thermodesulfobacteriota</taxon>
        <taxon>Desulfovibrionia</taxon>
        <taxon>Desulfovibrionales</taxon>
        <taxon>Desulfovibrionaceae</taxon>
        <taxon>Desulfovibrio</taxon>
    </lineage>
</organism>
<dbReference type="Proteomes" id="UP000503820">
    <property type="component" value="Unassembled WGS sequence"/>
</dbReference>
<keyword evidence="1" id="KW-0472">Membrane</keyword>